<reference evidence="1 2" key="1">
    <citation type="submission" date="2015-11" db="EMBL/GenBank/DDBJ databases">
        <title>Draft Genome Sequence of the Strain BR 10303 (Bradyrhizobium sp.) isolated from nodules of Centrolobium paraense.</title>
        <authorList>
            <person name="Zelli J.E."/>
            <person name="Simoes-Araujo J.L."/>
            <person name="Barauna A.C."/>
            <person name="Silva K."/>
        </authorList>
    </citation>
    <scope>NUCLEOTIDE SEQUENCE [LARGE SCALE GENOMIC DNA]</scope>
    <source>
        <strain evidence="1 2">BR 10303</strain>
    </source>
</reference>
<evidence type="ECO:0000313" key="2">
    <source>
        <dbReference type="Proteomes" id="UP000057737"/>
    </source>
</evidence>
<dbReference type="EMBL" id="LNCU01000062">
    <property type="protein sequence ID" value="KWV55514.1"/>
    <property type="molecule type" value="Genomic_DNA"/>
</dbReference>
<protein>
    <submittedName>
        <fullName evidence="1">Uncharacterized protein</fullName>
    </submittedName>
</protein>
<name>A0A109JV79_9BRAD</name>
<sequence>MKKILLGLVAVIVIAIGGFFGFDLYTQRRITSAVEAVFDQVRAEGGTASHGRISFDLMQRTLTIGDIAIDTGTQPPFRLKAATVMAYGVDRSDTSRFSAGSLEARDVEIDATMGEKQAFTLNYKLPQVTVKDFIGPTGVRQLRKSASLFDLYGFGLVYLAGVSATSITAPSLTGTIKVATPGAEGSGGEYTYSNLVLDNIKDGKITSSRSDGVVYIFNSQAAGKAVKMTGNLANVVASDIDIGAMAAIFDPGKSDDARDYRVYRHVSAGPYEVTSTRGMKMRIEGITVDDVGFRPSQMQLPALLAMIPPPGSPPPSPAQARELMDRLASLYQGIRIGNAEMHGLSIETPQGPLKLASTRFNLDGGKIGELAIEGLDARAPKGPIKVGRFALKSLDVANFVRLSAQFAAQKPSPEQALALFPLLEGVEVKDFASPYKATGKPVNIDVFSLDWGQFVGSIPSKLRLIAKMAAPLDAADPRQQALVAAGINPMAIDADLGAAWTEASRSFALEPVKLDIAGLLNASAKVSLANVPREAFSASAAEAMGAAAQIEAGTIELTVHDLGVIDIAIAQYARTQNVSRDEARNAILNSIKAQGDASGGADPDATALVTAISQFIETPGQTLVIKLTPRAKAPALQLMQLLKTDPPSALAQFKIEASTGL</sequence>
<proteinExistence type="predicted"/>
<dbReference type="AlphaFoldDB" id="A0A109JV79"/>
<accession>A0A109JV79</accession>
<organism evidence="1 2">
    <name type="scientific">Bradyrhizobium macuxiense</name>
    <dbReference type="NCBI Taxonomy" id="1755647"/>
    <lineage>
        <taxon>Bacteria</taxon>
        <taxon>Pseudomonadati</taxon>
        <taxon>Pseudomonadota</taxon>
        <taxon>Alphaproteobacteria</taxon>
        <taxon>Hyphomicrobiales</taxon>
        <taxon>Nitrobacteraceae</taxon>
        <taxon>Bradyrhizobium</taxon>
    </lineage>
</organism>
<keyword evidence="2" id="KW-1185">Reference proteome</keyword>
<gene>
    <name evidence="1" type="ORF">AS156_05515</name>
</gene>
<evidence type="ECO:0000313" key="1">
    <source>
        <dbReference type="EMBL" id="KWV55514.1"/>
    </source>
</evidence>
<dbReference type="OrthoDB" id="8251894at2"/>
<dbReference type="RefSeq" id="WP_066507192.1">
    <property type="nucleotide sequence ID" value="NZ_LNCU01000062.1"/>
</dbReference>
<comment type="caution">
    <text evidence="1">The sequence shown here is derived from an EMBL/GenBank/DDBJ whole genome shotgun (WGS) entry which is preliminary data.</text>
</comment>
<dbReference type="Proteomes" id="UP000057737">
    <property type="component" value="Unassembled WGS sequence"/>
</dbReference>